<dbReference type="PROSITE" id="PS51257">
    <property type="entry name" value="PROKAR_LIPOPROTEIN"/>
    <property type="match status" value="1"/>
</dbReference>
<gene>
    <name evidence="1" type="ORF">FEAC_28640</name>
</gene>
<comment type="caution">
    <text evidence="1">The sequence shown here is derived from an EMBL/GenBank/DDBJ whole genome shotgun (WGS) entry which is preliminary data.</text>
</comment>
<dbReference type="EMBL" id="JXUW01000044">
    <property type="protein sequence ID" value="KJE75391.1"/>
    <property type="molecule type" value="Genomic_DNA"/>
</dbReference>
<dbReference type="OrthoDB" id="9808492at2"/>
<dbReference type="RefSeq" id="WP_035391592.1">
    <property type="nucleotide sequence ID" value="NZ_JQKF01000051.1"/>
</dbReference>
<dbReference type="Pfam" id="PF13289">
    <property type="entry name" value="SIR2_2"/>
    <property type="match status" value="1"/>
</dbReference>
<sequence>MADPDRPDRDIDLVFITGAGASCEFGIGGNKLPLMSEWSDALVDKLFKKEASYLEATGLTKQLSGPRFEQTLGHFLRVVQAFPTIESILEPSRQFQTIEGLRNDNVLKEWHSSTNFHLQAIVKLIHESLYESFGSNRIDYEGATRAYEALFSQLGIGRTQRLVYATTNYDSIGEYVLDQLGWLPDWGTPHNSQTNGGEQPLRVEGLLDGIPRYAPVLHLHGSIGWFQREDEAISNSSTSYNENFGIPMIMLPDPDKDYGSYPLIASLWSEFQTALRRAKQILVLGHSLNDKALVTALRDNVDRQERIAITVYDSGSDGSTSPLREELASAISIPLHFARDMGSITTKLNEWQERLDQALRKEPA</sequence>
<dbReference type="STRING" id="1121877.FEAC_28640"/>
<reference evidence="1 2" key="1">
    <citation type="submission" date="2015-01" db="EMBL/GenBank/DDBJ databases">
        <title>Draft genome of the acidophilic iron oxidizer Ferrimicrobium acidiphilum strain T23.</title>
        <authorList>
            <person name="Poehlein A."/>
            <person name="Eisen S."/>
            <person name="Schloemann M."/>
            <person name="Johnson B.D."/>
            <person name="Daniel R."/>
            <person name="Muehling M."/>
        </authorList>
    </citation>
    <scope>NUCLEOTIDE SEQUENCE [LARGE SCALE GENOMIC DNA]</scope>
    <source>
        <strain evidence="1 2">T23</strain>
    </source>
</reference>
<dbReference type="Proteomes" id="UP000032336">
    <property type="component" value="Unassembled WGS sequence"/>
</dbReference>
<dbReference type="AlphaFoldDB" id="A0A0D8FQH7"/>
<proteinExistence type="predicted"/>
<organism evidence="1 2">
    <name type="scientific">Ferrimicrobium acidiphilum DSM 19497</name>
    <dbReference type="NCBI Taxonomy" id="1121877"/>
    <lineage>
        <taxon>Bacteria</taxon>
        <taxon>Bacillati</taxon>
        <taxon>Actinomycetota</taxon>
        <taxon>Acidimicrobiia</taxon>
        <taxon>Acidimicrobiales</taxon>
        <taxon>Acidimicrobiaceae</taxon>
        <taxon>Ferrimicrobium</taxon>
    </lineage>
</organism>
<accession>A0A0D8FQH7</accession>
<evidence type="ECO:0000313" key="1">
    <source>
        <dbReference type="EMBL" id="KJE75391.1"/>
    </source>
</evidence>
<protein>
    <recommendedName>
        <fullName evidence="3">SIR2-like domain-containing protein</fullName>
    </recommendedName>
</protein>
<dbReference type="PATRIC" id="fig|1121877.4.peg.3231"/>
<name>A0A0D8FQH7_9ACTN</name>
<keyword evidence="2" id="KW-1185">Reference proteome</keyword>
<evidence type="ECO:0000313" key="2">
    <source>
        <dbReference type="Proteomes" id="UP000032336"/>
    </source>
</evidence>
<dbReference type="GeneID" id="78373833"/>
<evidence type="ECO:0008006" key="3">
    <source>
        <dbReference type="Google" id="ProtNLM"/>
    </source>
</evidence>